<dbReference type="GO" id="GO:0006289">
    <property type="term" value="P:nucleotide-excision repair"/>
    <property type="evidence" value="ECO:0007669"/>
    <property type="project" value="InterPro"/>
</dbReference>
<feature type="coiled-coil region" evidence="4">
    <location>
        <begin position="151"/>
        <end position="178"/>
    </location>
</feature>
<comment type="similarity">
    <text evidence="1">Belongs to the UvrB family.</text>
</comment>
<dbReference type="SMART" id="SM00490">
    <property type="entry name" value="HELICc"/>
    <property type="match status" value="1"/>
</dbReference>
<dbReference type="Pfam" id="PF02151">
    <property type="entry name" value="UVR"/>
    <property type="match status" value="1"/>
</dbReference>
<organism evidence="7">
    <name type="scientific">marine metagenome</name>
    <dbReference type="NCBI Taxonomy" id="408172"/>
    <lineage>
        <taxon>unclassified sequences</taxon>
        <taxon>metagenomes</taxon>
        <taxon>ecological metagenomes</taxon>
    </lineage>
</organism>
<dbReference type="InterPro" id="IPR024759">
    <property type="entry name" value="UvrB_YAD/RRR_dom"/>
</dbReference>
<dbReference type="AlphaFoldDB" id="A0A383BV31"/>
<dbReference type="Pfam" id="PF00271">
    <property type="entry name" value="Helicase_C"/>
    <property type="match status" value="1"/>
</dbReference>
<accession>A0A383BV31</accession>
<dbReference type="EMBL" id="UINC01203484">
    <property type="protein sequence ID" value="SVE23764.1"/>
    <property type="molecule type" value="Genomic_DNA"/>
</dbReference>
<name>A0A383BV31_9ZZZZ</name>
<reference evidence="7" key="1">
    <citation type="submission" date="2018-05" db="EMBL/GenBank/DDBJ databases">
        <authorList>
            <person name="Lanie J.A."/>
            <person name="Ng W.-L."/>
            <person name="Kazmierczak K.M."/>
            <person name="Andrzejewski T.M."/>
            <person name="Davidsen T.M."/>
            <person name="Wayne K.J."/>
            <person name="Tettelin H."/>
            <person name="Glass J.I."/>
            <person name="Rusch D."/>
            <person name="Podicherti R."/>
            <person name="Tsui H.-C.T."/>
            <person name="Winkler M.E."/>
        </authorList>
    </citation>
    <scope>NUCLEOTIDE SEQUENCE</scope>
</reference>
<dbReference type="Gene3D" id="3.40.50.300">
    <property type="entry name" value="P-loop containing nucleotide triphosphate hydrolases"/>
    <property type="match status" value="1"/>
</dbReference>
<dbReference type="Pfam" id="PF12344">
    <property type="entry name" value="UvrB"/>
    <property type="match status" value="1"/>
</dbReference>
<protein>
    <recommendedName>
        <fullName evidence="3">UvrABC system protein B</fullName>
    </recommendedName>
</protein>
<dbReference type="InterPro" id="IPR001943">
    <property type="entry name" value="UVR_dom"/>
</dbReference>
<dbReference type="GO" id="GO:0003677">
    <property type="term" value="F:DNA binding"/>
    <property type="evidence" value="ECO:0007669"/>
    <property type="project" value="InterPro"/>
</dbReference>
<dbReference type="GO" id="GO:0005524">
    <property type="term" value="F:ATP binding"/>
    <property type="evidence" value="ECO:0007669"/>
    <property type="project" value="InterPro"/>
</dbReference>
<feature type="non-terminal residue" evidence="7">
    <location>
        <position position="1"/>
    </location>
</feature>
<dbReference type="PANTHER" id="PTHR24029:SF0">
    <property type="entry name" value="UVRABC SYSTEM PROTEIN B"/>
    <property type="match status" value="1"/>
</dbReference>
<dbReference type="InterPro" id="IPR004807">
    <property type="entry name" value="UvrB"/>
</dbReference>
<gene>
    <name evidence="7" type="ORF">METZ01_LOCUS476618</name>
</gene>
<dbReference type="InterPro" id="IPR001650">
    <property type="entry name" value="Helicase_C-like"/>
</dbReference>
<evidence type="ECO:0000256" key="2">
    <source>
        <dbReference type="ARBA" id="ARBA00026033"/>
    </source>
</evidence>
<dbReference type="SUPFAM" id="SSF46600">
    <property type="entry name" value="C-terminal UvrC-binding domain of UvrB"/>
    <property type="match status" value="1"/>
</dbReference>
<dbReference type="Gene3D" id="4.10.860.10">
    <property type="entry name" value="UVR domain"/>
    <property type="match status" value="1"/>
</dbReference>
<evidence type="ECO:0000313" key="7">
    <source>
        <dbReference type="EMBL" id="SVE23764.1"/>
    </source>
</evidence>
<evidence type="ECO:0000256" key="3">
    <source>
        <dbReference type="ARBA" id="ARBA00029504"/>
    </source>
</evidence>
<keyword evidence="4" id="KW-0175">Coiled coil</keyword>
<dbReference type="PROSITE" id="PS50151">
    <property type="entry name" value="UVR"/>
    <property type="match status" value="1"/>
</dbReference>
<proteinExistence type="inferred from homology"/>
<dbReference type="InterPro" id="IPR027417">
    <property type="entry name" value="P-loop_NTPase"/>
</dbReference>
<feature type="domain" description="Helicase C-terminal" evidence="6">
    <location>
        <begin position="1"/>
        <end position="144"/>
    </location>
</feature>
<dbReference type="SUPFAM" id="SSF52540">
    <property type="entry name" value="P-loop containing nucleoside triphosphate hydrolases"/>
    <property type="match status" value="1"/>
</dbReference>
<evidence type="ECO:0000259" key="5">
    <source>
        <dbReference type="PROSITE" id="PS50151"/>
    </source>
</evidence>
<dbReference type="PROSITE" id="PS51194">
    <property type="entry name" value="HELICASE_CTER"/>
    <property type="match status" value="1"/>
</dbReference>
<evidence type="ECO:0000259" key="6">
    <source>
        <dbReference type="PROSITE" id="PS51194"/>
    </source>
</evidence>
<evidence type="ECO:0000256" key="1">
    <source>
        <dbReference type="ARBA" id="ARBA00008533"/>
    </source>
</evidence>
<dbReference type="GO" id="GO:0009380">
    <property type="term" value="C:excinuclease repair complex"/>
    <property type="evidence" value="ECO:0007669"/>
    <property type="project" value="InterPro"/>
</dbReference>
<feature type="domain" description="UVR" evidence="5">
    <location>
        <begin position="174"/>
        <end position="208"/>
    </location>
</feature>
<dbReference type="PANTHER" id="PTHR24029">
    <property type="entry name" value="UVRABC SYSTEM PROTEIN B"/>
    <property type="match status" value="1"/>
</dbReference>
<comment type="subunit">
    <text evidence="2">Forms a heterotetramer with UvrA during the search for lesions. Interacts with UvrC in an incision complex.</text>
</comment>
<sequence length="208" mass="23895">LVTTLTKRMAEELSDYIESSNIKTHYLHSEIDTLSRSQILTEFRNGIYDVIVGINLLREGLDLPEVSLVAILDADKEGYLRSSSSLIQTIGRASRNDAGKVIMYGDNITNSMNIAISETNRRRSLQASYNKKNNIIPKSIIKEIRDINERITKKEETINIKNVNIKNLEDKLTEFNVQELESKMYEFAEKLEFEKAAKIRDYINKMNS</sequence>
<dbReference type="InterPro" id="IPR036876">
    <property type="entry name" value="UVR_dom_sf"/>
</dbReference>
<evidence type="ECO:0000256" key="4">
    <source>
        <dbReference type="SAM" id="Coils"/>
    </source>
</evidence>
<dbReference type="GO" id="GO:0016887">
    <property type="term" value="F:ATP hydrolysis activity"/>
    <property type="evidence" value="ECO:0007669"/>
    <property type="project" value="InterPro"/>
</dbReference>